<dbReference type="InterPro" id="IPR043502">
    <property type="entry name" value="DNA/RNA_pol_sf"/>
</dbReference>
<sequence length="134" mass="15452">MENEVKALEQNGTWTLENLPPGKRAVDSKWVYKIKYKLTREVERYKAHLVAKEYTQVEGIDFLEMFAPVAKLVTVRTLLAVAAKKDWTTHQLDVNNAFLHGDLIEEVYMKIPHGFSKAGDNRVCRVRKSLYGRS</sequence>
<reference evidence="2" key="1">
    <citation type="submission" date="2022-07" db="EMBL/GenBank/DDBJ databases">
        <authorList>
            <person name="Macas J."/>
            <person name="Novak P."/>
            <person name="Neumann P."/>
        </authorList>
    </citation>
    <scope>NUCLEOTIDE SEQUENCE</scope>
</reference>
<protein>
    <recommendedName>
        <fullName evidence="1">Reverse transcriptase Ty1/copia-type domain-containing protein</fullName>
    </recommendedName>
</protein>
<dbReference type="EMBL" id="CAMAPF010001049">
    <property type="protein sequence ID" value="CAH9143249.1"/>
    <property type="molecule type" value="Genomic_DNA"/>
</dbReference>
<dbReference type="SUPFAM" id="SSF56672">
    <property type="entry name" value="DNA/RNA polymerases"/>
    <property type="match status" value="1"/>
</dbReference>
<dbReference type="InterPro" id="IPR013103">
    <property type="entry name" value="RVT_2"/>
</dbReference>
<dbReference type="AlphaFoldDB" id="A0AAV0G638"/>
<comment type="caution">
    <text evidence="2">The sequence shown here is derived from an EMBL/GenBank/DDBJ whole genome shotgun (WGS) entry which is preliminary data.</text>
</comment>
<evidence type="ECO:0000313" key="2">
    <source>
        <dbReference type="EMBL" id="CAH9143249.1"/>
    </source>
</evidence>
<evidence type="ECO:0000313" key="3">
    <source>
        <dbReference type="Proteomes" id="UP001152523"/>
    </source>
</evidence>
<evidence type="ECO:0000259" key="1">
    <source>
        <dbReference type="Pfam" id="PF07727"/>
    </source>
</evidence>
<dbReference type="Pfam" id="PF07727">
    <property type="entry name" value="RVT_2"/>
    <property type="match status" value="1"/>
</dbReference>
<dbReference type="Proteomes" id="UP001152523">
    <property type="component" value="Unassembled WGS sequence"/>
</dbReference>
<gene>
    <name evidence="2" type="ORF">CEPIT_LOCUS40527</name>
</gene>
<name>A0AAV0G638_9ASTE</name>
<keyword evidence="3" id="KW-1185">Reference proteome</keyword>
<accession>A0AAV0G638</accession>
<organism evidence="2 3">
    <name type="scientific">Cuscuta epithymum</name>
    <dbReference type="NCBI Taxonomy" id="186058"/>
    <lineage>
        <taxon>Eukaryota</taxon>
        <taxon>Viridiplantae</taxon>
        <taxon>Streptophyta</taxon>
        <taxon>Embryophyta</taxon>
        <taxon>Tracheophyta</taxon>
        <taxon>Spermatophyta</taxon>
        <taxon>Magnoliopsida</taxon>
        <taxon>eudicotyledons</taxon>
        <taxon>Gunneridae</taxon>
        <taxon>Pentapetalae</taxon>
        <taxon>asterids</taxon>
        <taxon>lamiids</taxon>
        <taxon>Solanales</taxon>
        <taxon>Convolvulaceae</taxon>
        <taxon>Cuscuteae</taxon>
        <taxon>Cuscuta</taxon>
        <taxon>Cuscuta subgen. Cuscuta</taxon>
    </lineage>
</organism>
<proteinExistence type="predicted"/>
<feature type="domain" description="Reverse transcriptase Ty1/copia-type" evidence="1">
    <location>
        <begin position="11"/>
        <end position="132"/>
    </location>
</feature>